<dbReference type="RefSeq" id="WP_185258933.1">
    <property type="nucleotide sequence ID" value="NZ_AP023368.1"/>
</dbReference>
<dbReference type="PANTHER" id="PTHR11361:SF34">
    <property type="entry name" value="DNA MISMATCH REPAIR PROTEIN MSH1, MITOCHONDRIAL"/>
    <property type="match status" value="1"/>
</dbReference>
<dbReference type="PANTHER" id="PTHR11361">
    <property type="entry name" value="DNA MISMATCH REPAIR PROTEIN MUTS FAMILY MEMBER"/>
    <property type="match status" value="1"/>
</dbReference>
<dbReference type="GO" id="GO:0140664">
    <property type="term" value="F:ATP-dependent DNA damage sensor activity"/>
    <property type="evidence" value="ECO:0007669"/>
    <property type="project" value="InterPro"/>
</dbReference>
<dbReference type="Pfam" id="PF00488">
    <property type="entry name" value="MutS_V"/>
    <property type="match status" value="1"/>
</dbReference>
<reference evidence="5 6" key="1">
    <citation type="submission" date="2020-08" db="EMBL/GenBank/DDBJ databases">
        <title>Draft genome sequencing of an Anaerocolumna strain isolated from anoxic soil subjected to BSD treatment.</title>
        <authorList>
            <person name="Uek A."/>
            <person name="Tonouchi A."/>
        </authorList>
    </citation>
    <scope>NUCLEOTIDE SEQUENCE [LARGE SCALE GENOMIC DNA]</scope>
    <source>
        <strain evidence="5 6">CTTW</strain>
    </source>
</reference>
<dbReference type="SUPFAM" id="SSF52540">
    <property type="entry name" value="P-loop containing nucleoside triphosphate hydrolases"/>
    <property type="match status" value="1"/>
</dbReference>
<gene>
    <name evidence="5" type="ORF">bsdcttw_16550</name>
</gene>
<dbReference type="KEGG" id="acht:bsdcttw_16550"/>
<evidence type="ECO:0000313" key="5">
    <source>
        <dbReference type="EMBL" id="BCJ98614.1"/>
    </source>
</evidence>
<feature type="domain" description="DNA mismatch repair proteins mutS family" evidence="4">
    <location>
        <begin position="359"/>
        <end position="540"/>
    </location>
</feature>
<dbReference type="GO" id="GO:0005524">
    <property type="term" value="F:ATP binding"/>
    <property type="evidence" value="ECO:0007669"/>
    <property type="project" value="UniProtKB-KW"/>
</dbReference>
<keyword evidence="1" id="KW-0547">Nucleotide-binding</keyword>
<dbReference type="Proteomes" id="UP000515703">
    <property type="component" value="Chromosome"/>
</dbReference>
<evidence type="ECO:0000256" key="3">
    <source>
        <dbReference type="ARBA" id="ARBA00023125"/>
    </source>
</evidence>
<keyword evidence="6" id="KW-1185">Reference proteome</keyword>
<dbReference type="InterPro" id="IPR045076">
    <property type="entry name" value="MutS"/>
</dbReference>
<protein>
    <submittedName>
        <fullName evidence="5">DNA mismatch repair protein MutS</fullName>
    </submittedName>
</protein>
<organism evidence="5 6">
    <name type="scientific">Anaerocolumna chitinilytica</name>
    <dbReference type="NCBI Taxonomy" id="1727145"/>
    <lineage>
        <taxon>Bacteria</taxon>
        <taxon>Bacillati</taxon>
        <taxon>Bacillota</taxon>
        <taxon>Clostridia</taxon>
        <taxon>Lachnospirales</taxon>
        <taxon>Lachnospiraceae</taxon>
        <taxon>Anaerocolumna</taxon>
    </lineage>
</organism>
<dbReference type="InterPro" id="IPR000432">
    <property type="entry name" value="DNA_mismatch_repair_MutS_C"/>
</dbReference>
<reference evidence="5 6" key="2">
    <citation type="submission" date="2020-08" db="EMBL/GenBank/DDBJ databases">
        <authorList>
            <person name="Ueki A."/>
            <person name="Tonouchi A."/>
        </authorList>
    </citation>
    <scope>NUCLEOTIDE SEQUENCE [LARGE SCALE GENOMIC DNA]</scope>
    <source>
        <strain evidence="5 6">CTTW</strain>
    </source>
</reference>
<dbReference type="GO" id="GO:0006298">
    <property type="term" value="P:mismatch repair"/>
    <property type="evidence" value="ECO:0007669"/>
    <property type="project" value="InterPro"/>
</dbReference>
<name>A0A7I8DMR5_9FIRM</name>
<evidence type="ECO:0000256" key="1">
    <source>
        <dbReference type="ARBA" id="ARBA00022741"/>
    </source>
</evidence>
<dbReference type="AlphaFoldDB" id="A0A7I8DMR5"/>
<dbReference type="InterPro" id="IPR027417">
    <property type="entry name" value="P-loop_NTPase"/>
</dbReference>
<evidence type="ECO:0000256" key="2">
    <source>
        <dbReference type="ARBA" id="ARBA00022840"/>
    </source>
</evidence>
<accession>A0A7I8DMR5</accession>
<sequence>MAYFSLFYENPEQEETAKKQSQKQVYYRAKQKIQKKTYFVGSRMMVKEEAVDSSENLPSFFQDLNLDAIFLPWYDGAIPENIKELLFSFPHDTSIIAYRQEIYQDLEKPAVYLGFTEFRKGFTEAERLLNYRLQSDNPLQKGKYYLDAAILYYQTIKGLYYILKEHAVSTALTTLVPILAAYLERKDYYEFCLHAEDLKFKLEAIYCTLSIDGNVVKVSFQQSTEDYFGTVQKVFREGETGIPSISLFNQPVLNQFEGRLMSLVEKEYPKLCKEVLSFAAVSQPLVDEILMRLYRESDFYLSGHSLTERLKEKGFKLTYPEVQKQGTVNLQGICDIKLALTAGKAKEIALNNLLLQEDSQGAFITGVNQGGKTTFARSVGQTIYLGMLGMPVIANKAKLCHFDGIYTHFTVEENQLVNNGKLLEELHHLKEILMSAPDNCLYILNEMFSSTTAADTYELTNLLLPQMFQKSGTVLCVTHVPELARRRDKMTSLIASVREEDGYKRTYKIEPGEAVLSARAIDIALKYHLSGEQIKERMANGD</sequence>
<dbReference type="GO" id="GO:0005829">
    <property type="term" value="C:cytosol"/>
    <property type="evidence" value="ECO:0007669"/>
    <property type="project" value="TreeGrafter"/>
</dbReference>
<dbReference type="SMART" id="SM00534">
    <property type="entry name" value="MUTSac"/>
    <property type="match status" value="1"/>
</dbReference>
<dbReference type="GO" id="GO:0030983">
    <property type="term" value="F:mismatched DNA binding"/>
    <property type="evidence" value="ECO:0007669"/>
    <property type="project" value="InterPro"/>
</dbReference>
<keyword evidence="3" id="KW-0238">DNA-binding</keyword>
<evidence type="ECO:0000313" key="6">
    <source>
        <dbReference type="Proteomes" id="UP000515703"/>
    </source>
</evidence>
<dbReference type="EMBL" id="AP023368">
    <property type="protein sequence ID" value="BCJ98614.1"/>
    <property type="molecule type" value="Genomic_DNA"/>
</dbReference>
<keyword evidence="2" id="KW-0067">ATP-binding</keyword>
<dbReference type="Gene3D" id="3.40.50.300">
    <property type="entry name" value="P-loop containing nucleotide triphosphate hydrolases"/>
    <property type="match status" value="1"/>
</dbReference>
<proteinExistence type="predicted"/>
<evidence type="ECO:0000259" key="4">
    <source>
        <dbReference type="SMART" id="SM00534"/>
    </source>
</evidence>